<comment type="caution">
    <text evidence="2">The sequence shown here is derived from an EMBL/GenBank/DDBJ whole genome shotgun (WGS) entry which is preliminary data.</text>
</comment>
<keyword evidence="3" id="KW-1185">Reference proteome</keyword>
<feature type="compositionally biased region" description="Low complexity" evidence="1">
    <location>
        <begin position="51"/>
        <end position="65"/>
    </location>
</feature>
<feature type="region of interest" description="Disordered" evidence="1">
    <location>
        <begin position="676"/>
        <end position="697"/>
    </location>
</feature>
<feature type="region of interest" description="Disordered" evidence="1">
    <location>
        <begin position="472"/>
        <end position="504"/>
    </location>
</feature>
<dbReference type="AlphaFoldDB" id="A0AAN9TF11"/>
<evidence type="ECO:0000256" key="1">
    <source>
        <dbReference type="SAM" id="MobiDB-lite"/>
    </source>
</evidence>
<protein>
    <submittedName>
        <fullName evidence="2">Uncharacterized protein</fullName>
    </submittedName>
</protein>
<feature type="compositionally biased region" description="Low complexity" evidence="1">
    <location>
        <begin position="686"/>
        <end position="697"/>
    </location>
</feature>
<gene>
    <name evidence="2" type="ORF">V9T40_004952</name>
</gene>
<name>A0AAN9TF11_9HEMI</name>
<proteinExistence type="predicted"/>
<dbReference type="Proteomes" id="UP001367676">
    <property type="component" value="Unassembled WGS sequence"/>
</dbReference>
<feature type="region of interest" description="Disordered" evidence="1">
    <location>
        <begin position="607"/>
        <end position="627"/>
    </location>
</feature>
<feature type="compositionally biased region" description="Low complexity" evidence="1">
    <location>
        <begin position="186"/>
        <end position="209"/>
    </location>
</feature>
<feature type="region of interest" description="Disordered" evidence="1">
    <location>
        <begin position="43"/>
        <end position="65"/>
    </location>
</feature>
<dbReference type="EMBL" id="JBBCAQ010000032">
    <property type="protein sequence ID" value="KAK7583989.1"/>
    <property type="molecule type" value="Genomic_DNA"/>
</dbReference>
<accession>A0AAN9TF11</accession>
<organism evidence="2 3">
    <name type="scientific">Parthenolecanium corni</name>
    <dbReference type="NCBI Taxonomy" id="536013"/>
    <lineage>
        <taxon>Eukaryota</taxon>
        <taxon>Metazoa</taxon>
        <taxon>Ecdysozoa</taxon>
        <taxon>Arthropoda</taxon>
        <taxon>Hexapoda</taxon>
        <taxon>Insecta</taxon>
        <taxon>Pterygota</taxon>
        <taxon>Neoptera</taxon>
        <taxon>Paraneoptera</taxon>
        <taxon>Hemiptera</taxon>
        <taxon>Sternorrhyncha</taxon>
        <taxon>Coccoidea</taxon>
        <taxon>Coccidae</taxon>
        <taxon>Parthenolecanium</taxon>
    </lineage>
</organism>
<evidence type="ECO:0000313" key="3">
    <source>
        <dbReference type="Proteomes" id="UP001367676"/>
    </source>
</evidence>
<feature type="compositionally biased region" description="Gly residues" evidence="1">
    <location>
        <begin position="495"/>
        <end position="504"/>
    </location>
</feature>
<reference evidence="2 3" key="1">
    <citation type="submission" date="2024-03" db="EMBL/GenBank/DDBJ databases">
        <title>Adaptation during the transition from Ophiocordyceps entomopathogen to insect associate is accompanied by gene loss and intensified selection.</title>
        <authorList>
            <person name="Ward C.M."/>
            <person name="Onetto C.A."/>
            <person name="Borneman A.R."/>
        </authorList>
    </citation>
    <scope>NUCLEOTIDE SEQUENCE [LARGE SCALE GENOMIC DNA]</scope>
    <source>
        <strain evidence="2">AWRI1</strain>
        <tissue evidence="2">Single Adult Female</tissue>
    </source>
</reference>
<feature type="compositionally biased region" description="Polar residues" evidence="1">
    <location>
        <begin position="611"/>
        <end position="627"/>
    </location>
</feature>
<evidence type="ECO:0000313" key="2">
    <source>
        <dbReference type="EMBL" id="KAK7583989.1"/>
    </source>
</evidence>
<sequence>MATLSVQCSAFQQHNGCLYISEKLSVGGGGKHRIAVLLHRSNPSPIHHRSAPGSPSPSVASYGSSSSSSDLLATASSALRRFHFKSSNVYRSGRGRPPVPCATSDHPFVDVKPSPAVVVAPATVASSSTVVTNSRSISTDSSATMNTSIDSANTATTMVTLTDNGEPDERIRITANLLEQALNQQSSSTSTSASASAATTATNNTTSSSTEKDEDFYSASSNDESAPLRSKSSENLNVLFPKEEILLEEYDDSMQPLLQYTAVPRPDSSPATAATVEDSKLPVIADGDPSLEWYNIKMRQQKCTDSAQKRALQTRRRLKLLSKRYSRCYFEEERVRNDKGRNSSGFAAEQMTIDSEDSFAWEDTASLASPPVPTSPTGSLTPTECERRPATVAGPSPSKAKQHFTFPPMTEANDLLNEFKLKADKNRRQSAAAVGSAAATFMEMATSMAGAAAVAGGGGELLSKKLRIESRSPAVAQRPRDEERTINKAARSGGCAEGSGGASGGGGVATIFVQQPSVTGNSPEQSYDNGKCELLVAGNNARRGSNVFGESLILDKKAISYCAALKQQQKDNTNSASGTSMKQMLDVTNTTSLHHWQDIDSKYVSSHHNRSQSVRTPGSKSNVQVGINGTSRYRPNYLCLPQQRTRVASMPNTGVEEEYYRLRQFSISGKGIINRGDSLKSRRSRSNTSVASSNSSHSLKAVEAAGKVFFQPCPAPSQTVLDISAFTMEPLNTLESSVQAFVPLTTDDSMRISSNLDGSRLYG</sequence>
<feature type="region of interest" description="Disordered" evidence="1">
    <location>
        <begin position="366"/>
        <end position="404"/>
    </location>
</feature>
<feature type="region of interest" description="Disordered" evidence="1">
    <location>
        <begin position="182"/>
        <end position="231"/>
    </location>
</feature>